<sequence length="246" mass="27257">MMKCVVEAITRQHNNMSVNGGGGGGSSGGGKHTSPRVCRISEVSYAPSRTPHHVQDVSPVIYETCERQKEEQEHPDTLPRVRYTRPDVTHTRTSTQCPYVDEQDWGETEVPYDYCSVTPDLACPVTEDVTRGTRDVTRGTRDVNRATRDVSRATRDSGCQQWTGTLDVPEEYREISPPSYHGSLCMVPQGSSVEARLSDALGLAAEDPWAGGRRLSRSLEDLPTDIQDHILRCQCTCDHLGYGNFS</sequence>
<reference evidence="2" key="1">
    <citation type="journal article" date="2021" name="Sci. Adv.">
        <title>The American lobster genome reveals insights on longevity, neural, and immune adaptations.</title>
        <authorList>
            <person name="Polinski J.M."/>
            <person name="Zimin A.V."/>
            <person name="Clark K.F."/>
            <person name="Kohn A.B."/>
            <person name="Sadowski N."/>
            <person name="Timp W."/>
            <person name="Ptitsyn A."/>
            <person name="Khanna P."/>
            <person name="Romanova D.Y."/>
            <person name="Williams P."/>
            <person name="Greenwood S.J."/>
            <person name="Moroz L.L."/>
            <person name="Walt D.R."/>
            <person name="Bodnar A.G."/>
        </authorList>
    </citation>
    <scope>NUCLEOTIDE SEQUENCE</scope>
    <source>
        <strain evidence="2">GMGI-L3</strain>
    </source>
</reference>
<feature type="non-terminal residue" evidence="2">
    <location>
        <position position="246"/>
    </location>
</feature>
<evidence type="ECO:0000313" key="2">
    <source>
        <dbReference type="EMBL" id="KAG7159883.1"/>
    </source>
</evidence>
<name>A0A8J5JS04_HOMAM</name>
<keyword evidence="3" id="KW-1185">Reference proteome</keyword>
<comment type="caution">
    <text evidence="2">The sequence shown here is derived from an EMBL/GenBank/DDBJ whole genome shotgun (WGS) entry which is preliminary data.</text>
</comment>
<dbReference type="AlphaFoldDB" id="A0A8J5JS04"/>
<evidence type="ECO:0000313" key="3">
    <source>
        <dbReference type="Proteomes" id="UP000747542"/>
    </source>
</evidence>
<evidence type="ECO:0000256" key="1">
    <source>
        <dbReference type="SAM" id="MobiDB-lite"/>
    </source>
</evidence>
<organism evidence="2 3">
    <name type="scientific">Homarus americanus</name>
    <name type="common">American lobster</name>
    <dbReference type="NCBI Taxonomy" id="6706"/>
    <lineage>
        <taxon>Eukaryota</taxon>
        <taxon>Metazoa</taxon>
        <taxon>Ecdysozoa</taxon>
        <taxon>Arthropoda</taxon>
        <taxon>Crustacea</taxon>
        <taxon>Multicrustacea</taxon>
        <taxon>Malacostraca</taxon>
        <taxon>Eumalacostraca</taxon>
        <taxon>Eucarida</taxon>
        <taxon>Decapoda</taxon>
        <taxon>Pleocyemata</taxon>
        <taxon>Astacidea</taxon>
        <taxon>Nephropoidea</taxon>
        <taxon>Nephropidae</taxon>
        <taxon>Homarus</taxon>
    </lineage>
</organism>
<feature type="region of interest" description="Disordered" evidence="1">
    <location>
        <begin position="14"/>
        <end position="35"/>
    </location>
</feature>
<proteinExistence type="predicted"/>
<protein>
    <submittedName>
        <fullName evidence="2">Uncharacterized protein</fullName>
    </submittedName>
</protein>
<dbReference type="EMBL" id="JAHLQT010031868">
    <property type="protein sequence ID" value="KAG7159883.1"/>
    <property type="molecule type" value="Genomic_DNA"/>
</dbReference>
<dbReference type="Proteomes" id="UP000747542">
    <property type="component" value="Unassembled WGS sequence"/>
</dbReference>
<feature type="compositionally biased region" description="Gly residues" evidence="1">
    <location>
        <begin position="19"/>
        <end position="31"/>
    </location>
</feature>
<gene>
    <name evidence="2" type="ORF">Hamer_G032081</name>
</gene>
<accession>A0A8J5JS04</accession>